<dbReference type="SUPFAM" id="SSF50998">
    <property type="entry name" value="Quinoprotein alcohol dehydrogenase-like"/>
    <property type="match status" value="1"/>
</dbReference>
<evidence type="ECO:0000313" key="1">
    <source>
        <dbReference type="EMBL" id="CAE7312078.1"/>
    </source>
</evidence>
<keyword evidence="2" id="KW-1185">Reference proteome</keyword>
<evidence type="ECO:0000313" key="2">
    <source>
        <dbReference type="Proteomes" id="UP000601435"/>
    </source>
</evidence>
<name>A0A812NB86_9DINO</name>
<sequence length="111" mass="11824">MWQGVLRSHDLKFGDIVWAKSFTEGINAAPAVGPMGPQNRTTVIVGVGNNPECLPEPVIGTTKRAKLYALDAETGNTLWSFTAPEYSLSCAGNTPAEICCPSMWSQPTLAA</sequence>
<dbReference type="InterPro" id="IPR011047">
    <property type="entry name" value="Quinoprotein_ADH-like_sf"/>
</dbReference>
<dbReference type="Proteomes" id="UP000601435">
    <property type="component" value="Unassembled WGS sequence"/>
</dbReference>
<evidence type="ECO:0008006" key="3">
    <source>
        <dbReference type="Google" id="ProtNLM"/>
    </source>
</evidence>
<dbReference type="OrthoDB" id="421566at2759"/>
<proteinExistence type="predicted"/>
<accession>A0A812NB86</accession>
<protein>
    <recommendedName>
        <fullName evidence="3">Quinoprotein glucose dehydrogenase</fullName>
    </recommendedName>
</protein>
<gene>
    <name evidence="1" type="ORF">SNEC2469_LOCUS7766</name>
</gene>
<dbReference type="EMBL" id="CAJNJA010013068">
    <property type="protein sequence ID" value="CAE7312078.1"/>
    <property type="molecule type" value="Genomic_DNA"/>
</dbReference>
<dbReference type="InterPro" id="IPR015943">
    <property type="entry name" value="WD40/YVTN_repeat-like_dom_sf"/>
</dbReference>
<comment type="caution">
    <text evidence="1">The sequence shown here is derived from an EMBL/GenBank/DDBJ whole genome shotgun (WGS) entry which is preliminary data.</text>
</comment>
<feature type="non-terminal residue" evidence="1">
    <location>
        <position position="111"/>
    </location>
</feature>
<dbReference type="Gene3D" id="2.130.10.10">
    <property type="entry name" value="YVTN repeat-like/Quinoprotein amine dehydrogenase"/>
    <property type="match status" value="1"/>
</dbReference>
<reference evidence="1" key="1">
    <citation type="submission" date="2021-02" db="EMBL/GenBank/DDBJ databases">
        <authorList>
            <person name="Dougan E. K."/>
            <person name="Rhodes N."/>
            <person name="Thang M."/>
            <person name="Chan C."/>
        </authorList>
    </citation>
    <scope>NUCLEOTIDE SEQUENCE</scope>
</reference>
<organism evidence="1 2">
    <name type="scientific">Symbiodinium necroappetens</name>
    <dbReference type="NCBI Taxonomy" id="1628268"/>
    <lineage>
        <taxon>Eukaryota</taxon>
        <taxon>Sar</taxon>
        <taxon>Alveolata</taxon>
        <taxon>Dinophyceae</taxon>
        <taxon>Suessiales</taxon>
        <taxon>Symbiodiniaceae</taxon>
        <taxon>Symbiodinium</taxon>
    </lineage>
</organism>
<dbReference type="AlphaFoldDB" id="A0A812NB86"/>